<dbReference type="AlphaFoldDB" id="A0A4S4FWT0"/>
<dbReference type="OrthoDB" id="5123002at2"/>
<keyword evidence="2" id="KW-1185">Reference proteome</keyword>
<gene>
    <name evidence="1" type="ORF">E6C70_05230</name>
</gene>
<accession>A0A4S4FWT0</accession>
<dbReference type="EMBL" id="SSSN01000003">
    <property type="protein sequence ID" value="THG35450.1"/>
    <property type="molecule type" value="Genomic_DNA"/>
</dbReference>
<protein>
    <submittedName>
        <fullName evidence="1">Uncharacterized protein</fullName>
    </submittedName>
</protein>
<comment type="caution">
    <text evidence="1">The sequence shown here is derived from an EMBL/GenBank/DDBJ whole genome shotgun (WGS) entry which is preliminary data.</text>
</comment>
<organism evidence="1 2">
    <name type="scientific">Orlajensenia flava</name>
    <dbReference type="NCBI Taxonomy" id="2565934"/>
    <lineage>
        <taxon>Bacteria</taxon>
        <taxon>Bacillati</taxon>
        <taxon>Actinomycetota</taxon>
        <taxon>Actinomycetes</taxon>
        <taxon>Micrococcales</taxon>
        <taxon>Microbacteriaceae</taxon>
        <taxon>Orlajensenia</taxon>
    </lineage>
</organism>
<name>A0A4S4FWT0_9MICO</name>
<reference evidence="1 2" key="1">
    <citation type="submission" date="2019-04" db="EMBL/GenBank/DDBJ databases">
        <authorList>
            <person name="Jiang L."/>
        </authorList>
    </citation>
    <scope>NUCLEOTIDE SEQUENCE [LARGE SCALE GENOMIC DNA]</scope>
    <source>
        <strain evidence="1 2">YIM 131861</strain>
    </source>
</reference>
<dbReference type="RefSeq" id="WP_136422878.1">
    <property type="nucleotide sequence ID" value="NZ_SSSN01000003.1"/>
</dbReference>
<evidence type="ECO:0000313" key="2">
    <source>
        <dbReference type="Proteomes" id="UP000307380"/>
    </source>
</evidence>
<proteinExistence type="predicted"/>
<evidence type="ECO:0000313" key="1">
    <source>
        <dbReference type="EMBL" id="THG35450.1"/>
    </source>
</evidence>
<dbReference type="Proteomes" id="UP000307380">
    <property type="component" value="Unassembled WGS sequence"/>
</dbReference>
<sequence length="129" mass="14522">MTADEPNGPEYATTVVRLFSDYGRSVIWLDPDPVDYAETSLDDEFIAELKAWDRYARLALDPDLPEIPAHAADRFDREGRVLALRLAEELGAAFEVERRRGERYRSDGDPLNPGAASAFLRLVERARVG</sequence>